<reference evidence="1" key="2">
    <citation type="journal article" date="2022" name="Microbiol. Resour. Announc.">
        <title>Metagenome Sequencing to Explore Phylogenomics of Terrestrial Cyanobacteria.</title>
        <authorList>
            <person name="Ward R.D."/>
            <person name="Stajich J.E."/>
            <person name="Johansen J.R."/>
            <person name="Huntemann M."/>
            <person name="Clum A."/>
            <person name="Foster B."/>
            <person name="Foster B."/>
            <person name="Roux S."/>
            <person name="Palaniappan K."/>
            <person name="Varghese N."/>
            <person name="Mukherjee S."/>
            <person name="Reddy T.B.K."/>
            <person name="Daum C."/>
            <person name="Copeland A."/>
            <person name="Chen I.A."/>
            <person name="Ivanova N.N."/>
            <person name="Kyrpides N.C."/>
            <person name="Shapiro N."/>
            <person name="Eloe-Fadrosh E.A."/>
            <person name="Pietrasiak N."/>
        </authorList>
    </citation>
    <scope>NUCLEOTIDE SEQUENCE</scope>
    <source>
        <strain evidence="1">GSE-NOS-MK-12-04C</strain>
    </source>
</reference>
<sequence>MDRTEIKTLSRQARDLSKQANELIGQGKYREGHNFMRQAVEAGRKCRLLISQPKIDKGLEILEKMHQS</sequence>
<evidence type="ECO:0000313" key="1">
    <source>
        <dbReference type="EMBL" id="MBW4670413.1"/>
    </source>
</evidence>
<dbReference type="AlphaFoldDB" id="A0A951QR31"/>
<proteinExistence type="predicted"/>
<dbReference type="Proteomes" id="UP000729701">
    <property type="component" value="Unassembled WGS sequence"/>
</dbReference>
<protein>
    <submittedName>
        <fullName evidence="1">Uncharacterized protein</fullName>
    </submittedName>
</protein>
<organism evidence="1 2">
    <name type="scientific">Cyanomargarita calcarea GSE-NOS-MK-12-04C</name>
    <dbReference type="NCBI Taxonomy" id="2839659"/>
    <lineage>
        <taxon>Bacteria</taxon>
        <taxon>Bacillati</taxon>
        <taxon>Cyanobacteriota</taxon>
        <taxon>Cyanophyceae</taxon>
        <taxon>Nostocales</taxon>
        <taxon>Cyanomargaritaceae</taxon>
        <taxon>Cyanomargarita</taxon>
    </lineage>
</organism>
<reference evidence="1" key="1">
    <citation type="submission" date="2021-05" db="EMBL/GenBank/DDBJ databases">
        <authorList>
            <person name="Pietrasiak N."/>
            <person name="Ward R."/>
            <person name="Stajich J.E."/>
            <person name="Kurbessoian T."/>
        </authorList>
    </citation>
    <scope>NUCLEOTIDE SEQUENCE</scope>
    <source>
        <strain evidence="1">GSE-NOS-MK-12-04C</strain>
    </source>
</reference>
<gene>
    <name evidence="1" type="ORF">KME60_24110</name>
</gene>
<evidence type="ECO:0000313" key="2">
    <source>
        <dbReference type="Proteomes" id="UP000729701"/>
    </source>
</evidence>
<comment type="caution">
    <text evidence="1">The sequence shown here is derived from an EMBL/GenBank/DDBJ whole genome shotgun (WGS) entry which is preliminary data.</text>
</comment>
<name>A0A951QR31_9CYAN</name>
<accession>A0A951QR31</accession>
<dbReference type="EMBL" id="JAHHGZ010000030">
    <property type="protein sequence ID" value="MBW4670413.1"/>
    <property type="molecule type" value="Genomic_DNA"/>
</dbReference>